<dbReference type="GO" id="GO:0016020">
    <property type="term" value="C:membrane"/>
    <property type="evidence" value="ECO:0007669"/>
    <property type="project" value="UniProtKB-SubCell"/>
</dbReference>
<evidence type="ECO:0000256" key="4">
    <source>
        <dbReference type="ARBA" id="ARBA00022692"/>
    </source>
</evidence>
<gene>
    <name evidence="9" type="ORF">U9M48_018340</name>
</gene>
<evidence type="ECO:0000256" key="1">
    <source>
        <dbReference type="ARBA" id="ARBA00004141"/>
    </source>
</evidence>
<keyword evidence="6 7" id="KW-0472">Membrane</keyword>
<feature type="transmembrane region" description="Helical" evidence="7">
    <location>
        <begin position="293"/>
        <end position="314"/>
    </location>
</feature>
<dbReference type="PANTHER" id="PTHR15486">
    <property type="entry name" value="ANCIENT UBIQUITOUS PROTEIN"/>
    <property type="match status" value="1"/>
</dbReference>
<dbReference type="EMBL" id="CP144748">
    <property type="protein sequence ID" value="WVZ69572.1"/>
    <property type="molecule type" value="Genomic_DNA"/>
</dbReference>
<sequence>MVLPAILPKVAAQWLFTFYRAARKLRRHAFQLCHRNANAARPPTAASHQQQPPSSAAKTGAFFPDTDGRAVAFDMHGALLRSAALFPYFMLVAFEGGSLLRAALLLCARPLAWALGDRAGARVMAFVAFAGLTPADADLVARAVLPKHYLDQLDAAVYDRLWRPAGRRVVLTAAPRVMSEWFLREYMAADAVVGLELQTVAVGRRRYFTGLLSGPELPRNALKEAFGAEDATAADVGVVGSSSPLDQLFVHCCKEVYVVSRDNAKSSRLPRDRYPKPLIFHDGRLAFLPTPSAMLAFFLFLPLGVILSVIRINIGIILPFKAHFAAGAMFGVRFRTSGVRAPPADGTRRRGVLYVCTHRTLVDPIMLSTALQSSVPALTYSLSRLSELIAPIKTVRLTRDRARDAETMSRLLRQGDLAVCPEGTTCREPYLLRFSPLFAELAEDMEPVALDAQVTMLYGTTASGHKWLDPVAFFANPAPSYRVEFLGAVPREWTRAGGRTGVEVANWVQRRLGEALEFECTGLTRRDKYMMLAGNDGVVAK</sequence>
<keyword evidence="5 7" id="KW-1133">Transmembrane helix</keyword>
<evidence type="ECO:0000256" key="7">
    <source>
        <dbReference type="SAM" id="Phobius"/>
    </source>
</evidence>
<dbReference type="GO" id="GO:0090447">
    <property type="term" value="F:glycerol-3-phosphate 2-O-acyltransferase activity"/>
    <property type="evidence" value="ECO:0007669"/>
    <property type="project" value="TreeGrafter"/>
</dbReference>
<dbReference type="InterPro" id="IPR056462">
    <property type="entry name" value="HAD_RAM2/GPAT1-8"/>
</dbReference>
<dbReference type="Pfam" id="PF23270">
    <property type="entry name" value="HAD_RAM2_N"/>
    <property type="match status" value="1"/>
</dbReference>
<comment type="similarity">
    <text evidence="2">Belongs to the GPAT/DAPAT family.</text>
</comment>
<keyword evidence="3" id="KW-0808">Transferase</keyword>
<protein>
    <recommendedName>
        <fullName evidence="8">Phospholipid/glycerol acyltransferase domain-containing protein</fullName>
    </recommendedName>
</protein>
<dbReference type="InterPro" id="IPR002123">
    <property type="entry name" value="Plipid/glycerol_acylTrfase"/>
</dbReference>
<proteinExistence type="inferred from homology"/>
<dbReference type="SMART" id="SM00563">
    <property type="entry name" value="PlsC"/>
    <property type="match status" value="1"/>
</dbReference>
<evidence type="ECO:0000313" key="10">
    <source>
        <dbReference type="Proteomes" id="UP001341281"/>
    </source>
</evidence>
<dbReference type="GO" id="GO:0016791">
    <property type="term" value="F:phosphatase activity"/>
    <property type="evidence" value="ECO:0007669"/>
    <property type="project" value="TreeGrafter"/>
</dbReference>
<keyword evidence="10" id="KW-1185">Reference proteome</keyword>
<evidence type="ECO:0000256" key="2">
    <source>
        <dbReference type="ARBA" id="ARBA00007937"/>
    </source>
</evidence>
<dbReference type="AlphaFoldDB" id="A0AAQ3TDC2"/>
<dbReference type="PANTHER" id="PTHR15486:SF0">
    <property type="entry name" value="GLYCEROL-3-PHOSPHATE ACYLTRANSFERASE 1"/>
    <property type="match status" value="1"/>
</dbReference>
<name>A0AAQ3TDC2_PASNO</name>
<keyword evidence="4 7" id="KW-0812">Transmembrane</keyword>
<reference evidence="9 10" key="1">
    <citation type="submission" date="2024-02" db="EMBL/GenBank/DDBJ databases">
        <title>High-quality chromosome-scale genome assembly of Pensacola bahiagrass (Paspalum notatum Flugge var. saurae).</title>
        <authorList>
            <person name="Vega J.M."/>
            <person name="Podio M."/>
            <person name="Orjuela J."/>
            <person name="Siena L.A."/>
            <person name="Pessino S.C."/>
            <person name="Combes M.C."/>
            <person name="Mariac C."/>
            <person name="Albertini E."/>
            <person name="Pupilli F."/>
            <person name="Ortiz J.P.A."/>
            <person name="Leblanc O."/>
        </authorList>
    </citation>
    <scope>NUCLEOTIDE SEQUENCE [LARGE SCALE GENOMIC DNA]</scope>
    <source>
        <strain evidence="9">R1</strain>
        <tissue evidence="9">Leaf</tissue>
    </source>
</reference>
<evidence type="ECO:0000256" key="3">
    <source>
        <dbReference type="ARBA" id="ARBA00022679"/>
    </source>
</evidence>
<evidence type="ECO:0000259" key="8">
    <source>
        <dbReference type="SMART" id="SM00563"/>
    </source>
</evidence>
<organism evidence="9 10">
    <name type="scientific">Paspalum notatum var. saurae</name>
    <dbReference type="NCBI Taxonomy" id="547442"/>
    <lineage>
        <taxon>Eukaryota</taxon>
        <taxon>Viridiplantae</taxon>
        <taxon>Streptophyta</taxon>
        <taxon>Embryophyta</taxon>
        <taxon>Tracheophyta</taxon>
        <taxon>Spermatophyta</taxon>
        <taxon>Magnoliopsida</taxon>
        <taxon>Liliopsida</taxon>
        <taxon>Poales</taxon>
        <taxon>Poaceae</taxon>
        <taxon>PACMAD clade</taxon>
        <taxon>Panicoideae</taxon>
        <taxon>Andropogonodae</taxon>
        <taxon>Paspaleae</taxon>
        <taxon>Paspalinae</taxon>
        <taxon>Paspalum</taxon>
    </lineage>
</organism>
<dbReference type="GO" id="GO:0010143">
    <property type="term" value="P:cutin biosynthetic process"/>
    <property type="evidence" value="ECO:0007669"/>
    <property type="project" value="TreeGrafter"/>
</dbReference>
<accession>A0AAQ3TDC2</accession>
<dbReference type="Pfam" id="PF01553">
    <property type="entry name" value="Acyltransferase"/>
    <property type="match status" value="1"/>
</dbReference>
<evidence type="ECO:0000313" key="9">
    <source>
        <dbReference type="EMBL" id="WVZ69572.1"/>
    </source>
</evidence>
<evidence type="ECO:0000256" key="6">
    <source>
        <dbReference type="ARBA" id="ARBA00023136"/>
    </source>
</evidence>
<evidence type="ECO:0000256" key="5">
    <source>
        <dbReference type="ARBA" id="ARBA00022989"/>
    </source>
</evidence>
<feature type="domain" description="Phospholipid/glycerol acyltransferase" evidence="8">
    <location>
        <begin position="352"/>
        <end position="453"/>
    </location>
</feature>
<dbReference type="SUPFAM" id="SSF69593">
    <property type="entry name" value="Glycerol-3-phosphate (1)-acyltransferase"/>
    <property type="match status" value="1"/>
</dbReference>
<comment type="subcellular location">
    <subcellularLocation>
        <location evidence="1">Membrane</location>
        <topology evidence="1">Multi-pass membrane protein</topology>
    </subcellularLocation>
</comment>
<dbReference type="Proteomes" id="UP001341281">
    <property type="component" value="Chromosome 04"/>
</dbReference>